<reference evidence="1 2" key="1">
    <citation type="submission" date="2016-10" db="EMBL/GenBank/DDBJ databases">
        <authorList>
            <person name="de Groot N.N."/>
        </authorList>
    </citation>
    <scope>NUCLEOTIDE SEQUENCE [LARGE SCALE GENOMIC DNA]</scope>
    <source>
        <strain evidence="1 2">CGMCC 4.3491</strain>
    </source>
</reference>
<organism evidence="1 2">
    <name type="scientific">Herbiconiux ginsengi</name>
    <dbReference type="NCBI Taxonomy" id="381665"/>
    <lineage>
        <taxon>Bacteria</taxon>
        <taxon>Bacillati</taxon>
        <taxon>Actinomycetota</taxon>
        <taxon>Actinomycetes</taxon>
        <taxon>Micrococcales</taxon>
        <taxon>Microbacteriaceae</taxon>
        <taxon>Herbiconiux</taxon>
    </lineage>
</organism>
<evidence type="ECO:0000313" key="2">
    <source>
        <dbReference type="Proteomes" id="UP000198891"/>
    </source>
</evidence>
<protein>
    <submittedName>
        <fullName evidence="1">Uncharacterized protein</fullName>
    </submittedName>
</protein>
<dbReference type="EMBL" id="FNPZ01000002">
    <property type="protein sequence ID" value="SDZ12089.1"/>
    <property type="molecule type" value="Genomic_DNA"/>
</dbReference>
<name>A0A1H3QHB0_9MICO</name>
<dbReference type="AlphaFoldDB" id="A0A1H3QHB0"/>
<dbReference type="Proteomes" id="UP000198891">
    <property type="component" value="Unassembled WGS sequence"/>
</dbReference>
<gene>
    <name evidence="1" type="ORF">SAMN05216554_2494</name>
</gene>
<proteinExistence type="predicted"/>
<sequence>MLKMPSTMSLMMAQTRLRGFFVCTQDAPRIV</sequence>
<evidence type="ECO:0000313" key="1">
    <source>
        <dbReference type="EMBL" id="SDZ12089.1"/>
    </source>
</evidence>
<keyword evidence="2" id="KW-1185">Reference proteome</keyword>
<accession>A0A1H3QHB0</accession>